<proteinExistence type="inferred from homology"/>
<dbReference type="EC" id="1.1.1.298" evidence="4"/>
<dbReference type="PROSITE" id="PS00061">
    <property type="entry name" value="ADH_SHORT"/>
    <property type="match status" value="1"/>
</dbReference>
<comment type="similarity">
    <text evidence="1 11">Belongs to the short-chain dehydrogenases/reductases (SDR) family.</text>
</comment>
<dbReference type="RefSeq" id="WP_420245227.1">
    <property type="nucleotide sequence ID" value="NZ_BOPV01000001.1"/>
</dbReference>
<evidence type="ECO:0000256" key="6">
    <source>
        <dbReference type="ARBA" id="ARBA00044065"/>
    </source>
</evidence>
<dbReference type="InterPro" id="IPR002347">
    <property type="entry name" value="SDR_fam"/>
</dbReference>
<dbReference type="PIRSF" id="PIRSF000126">
    <property type="entry name" value="11-beta-HSD1"/>
    <property type="match status" value="1"/>
</dbReference>
<sequence>MSNSKTLIGTALVTGASAGIGATYADRLARRGYDLILVARDAGRMEALAGKLRTETGRKIEVLPADLTKAADLAKIEARLATDPAITLLLNNAGISLNGSLLDNDGAKLEQLIALNITAPTVLASAAGKQFVAKKSGAIVNIASVLAVAPELFDGVYSGSKAYILNLTLGLAEKLQGTGVYAQAVLPGATRTEIWAKSGKDVNAFPTDWVMEVDDLVDAALVGFDKRETVTIPPLADESQWVAYETARKAMHGVLSRRDVAARYRQKIAA</sequence>
<evidence type="ECO:0000256" key="1">
    <source>
        <dbReference type="ARBA" id="ARBA00006484"/>
    </source>
</evidence>
<dbReference type="Gene3D" id="3.40.50.720">
    <property type="entry name" value="NAD(P)-binding Rossmann-like Domain"/>
    <property type="match status" value="1"/>
</dbReference>
<dbReference type="PRINTS" id="PR00081">
    <property type="entry name" value="GDHRDH"/>
</dbReference>
<keyword evidence="2" id="KW-0560">Oxidoreductase</keyword>
<accession>A0A8S8XLF3</accession>
<comment type="catalytic activity">
    <reaction evidence="3">
        <text>L-allo-threonine + NADP(+) = aminoacetone + CO2 + NADPH</text>
        <dbReference type="Rhea" id="RHEA:43524"/>
        <dbReference type="ChEBI" id="CHEBI:16526"/>
        <dbReference type="ChEBI" id="CHEBI:57783"/>
        <dbReference type="ChEBI" id="CHEBI:58320"/>
        <dbReference type="ChEBI" id="CHEBI:58349"/>
        <dbReference type="ChEBI" id="CHEBI:58585"/>
        <dbReference type="EC" id="1.1.1.381"/>
    </reaction>
</comment>
<dbReference type="PANTHER" id="PTHR43086">
    <property type="entry name" value="VERY-LONG-CHAIN 3-OXOOACYL-COA REDUCTASE"/>
    <property type="match status" value="1"/>
</dbReference>
<dbReference type="InterPro" id="IPR020904">
    <property type="entry name" value="Sc_DH/Rdtase_CS"/>
</dbReference>
<keyword evidence="13" id="KW-1185">Reference proteome</keyword>
<evidence type="ECO:0000256" key="3">
    <source>
        <dbReference type="ARBA" id="ARBA00043812"/>
    </source>
</evidence>
<comment type="function">
    <text evidence="9">NADP-dependent dehydrogenase with broad substrate specificity acting on 3-hydroxy acids. Catalyzes the NADP-dependent oxidation of L-allo-threonine to L-2-amino-3-keto-butyrate, which is spontaneously decarboxylated into aminoacetone. Also acts on D-threonine, L-serine, D-serine, D-3-hydroxyisobutyrate, L-3-hydroxyisobutyrate, D-glycerate and L-glycerate. Able to catalyze the reduction of the malonic semialdehyde to 3-hydroxypropionic acid. YdfG is apparently supplementing RutE, the presumed malonic semialdehyde reductase involved in pyrimidine degradation since both are able to detoxify malonic semialdehyde.</text>
</comment>
<comment type="catalytic activity">
    <reaction evidence="10">
        <text>3-hydroxypropanoate + NADP(+) = 3-oxopropanoate + NADPH + H(+)</text>
        <dbReference type="Rhea" id="RHEA:26438"/>
        <dbReference type="ChEBI" id="CHEBI:15378"/>
        <dbReference type="ChEBI" id="CHEBI:16510"/>
        <dbReference type="ChEBI" id="CHEBI:33190"/>
        <dbReference type="ChEBI" id="CHEBI:57783"/>
        <dbReference type="ChEBI" id="CHEBI:58349"/>
        <dbReference type="EC" id="1.1.1.298"/>
    </reaction>
</comment>
<dbReference type="Proteomes" id="UP000681075">
    <property type="component" value="Unassembled WGS sequence"/>
</dbReference>
<evidence type="ECO:0000313" key="13">
    <source>
        <dbReference type="Proteomes" id="UP000681075"/>
    </source>
</evidence>
<dbReference type="PANTHER" id="PTHR43086:SF3">
    <property type="entry name" value="NADP-DEPENDENT 3-HYDROXY ACID DEHYDROGENASE YDFG"/>
    <property type="match status" value="1"/>
</dbReference>
<dbReference type="AlphaFoldDB" id="A0A8S8XLF3"/>
<dbReference type="GO" id="GO:0035527">
    <property type="term" value="F:3-hydroxypropionate dehydrogenase (NADP+) activity"/>
    <property type="evidence" value="ECO:0007669"/>
    <property type="project" value="UniProtKB-EC"/>
</dbReference>
<comment type="caution">
    <text evidence="12">The sequence shown here is derived from an EMBL/GenBank/DDBJ whole genome shotgun (WGS) entry which is preliminary data.</text>
</comment>
<evidence type="ECO:0000256" key="2">
    <source>
        <dbReference type="ARBA" id="ARBA00023002"/>
    </source>
</evidence>
<evidence type="ECO:0000256" key="11">
    <source>
        <dbReference type="RuleBase" id="RU000363"/>
    </source>
</evidence>
<dbReference type="EC" id="1.1.1.381" evidence="5"/>
<evidence type="ECO:0000313" key="12">
    <source>
        <dbReference type="EMBL" id="GIL41650.1"/>
    </source>
</evidence>
<evidence type="ECO:0000256" key="7">
    <source>
        <dbReference type="ARBA" id="ARBA00044271"/>
    </source>
</evidence>
<evidence type="ECO:0000256" key="8">
    <source>
        <dbReference type="ARBA" id="ARBA00044349"/>
    </source>
</evidence>
<organism evidence="12 13">
    <name type="scientific">Roseiterribacter gracilis</name>
    <dbReference type="NCBI Taxonomy" id="2812848"/>
    <lineage>
        <taxon>Bacteria</taxon>
        <taxon>Pseudomonadati</taxon>
        <taxon>Pseudomonadota</taxon>
        <taxon>Alphaproteobacteria</taxon>
        <taxon>Rhodospirillales</taxon>
        <taxon>Roseiterribacteraceae</taxon>
        <taxon>Roseiterribacter</taxon>
    </lineage>
</organism>
<dbReference type="EMBL" id="BOPV01000001">
    <property type="protein sequence ID" value="GIL41650.1"/>
    <property type="molecule type" value="Genomic_DNA"/>
</dbReference>
<reference evidence="12" key="1">
    <citation type="submission" date="2021-02" db="EMBL/GenBank/DDBJ databases">
        <title>Genome sequence of Rhodospirillales sp. strain TMPK1 isolated from soil.</title>
        <authorList>
            <person name="Nakai R."/>
            <person name="Kusada H."/>
            <person name="Tamaki H."/>
        </authorList>
    </citation>
    <scope>NUCLEOTIDE SEQUENCE</scope>
    <source>
        <strain evidence="12">TMPK1</strain>
    </source>
</reference>
<dbReference type="PRINTS" id="PR00080">
    <property type="entry name" value="SDRFAMILY"/>
</dbReference>
<evidence type="ECO:0000256" key="4">
    <source>
        <dbReference type="ARBA" id="ARBA00044050"/>
    </source>
</evidence>
<dbReference type="SUPFAM" id="SSF51735">
    <property type="entry name" value="NAD(P)-binding Rossmann-fold domains"/>
    <property type="match status" value="1"/>
</dbReference>
<evidence type="ECO:0000256" key="5">
    <source>
        <dbReference type="ARBA" id="ARBA00044059"/>
    </source>
</evidence>
<dbReference type="Pfam" id="PF00106">
    <property type="entry name" value="adh_short"/>
    <property type="match status" value="1"/>
</dbReference>
<name>A0A8S8XLF3_9PROT</name>
<gene>
    <name evidence="12" type="ORF">TMPK1_38870</name>
</gene>
<evidence type="ECO:0000256" key="10">
    <source>
        <dbReference type="ARBA" id="ARBA00047274"/>
    </source>
</evidence>
<evidence type="ECO:0000256" key="9">
    <source>
        <dbReference type="ARBA" id="ARBA00045650"/>
    </source>
</evidence>
<protein>
    <recommendedName>
        <fullName evidence="6">NADP-dependent 3-hydroxy acid dehydrogenase YdfG</fullName>
        <ecNumber evidence="4">1.1.1.298</ecNumber>
        <ecNumber evidence="5">1.1.1.381</ecNumber>
    </recommendedName>
    <alternativeName>
        <fullName evidence="8">L-allo-threonine dehydrogenase</fullName>
    </alternativeName>
    <alternativeName>
        <fullName evidence="7">Malonic semialdehyde reductase</fullName>
    </alternativeName>
</protein>
<dbReference type="InterPro" id="IPR036291">
    <property type="entry name" value="NAD(P)-bd_dom_sf"/>
</dbReference>
<dbReference type="CDD" id="cd05233">
    <property type="entry name" value="SDR_c"/>
    <property type="match status" value="1"/>
</dbReference>